<dbReference type="Gene3D" id="1.10.30.10">
    <property type="entry name" value="High mobility group box domain"/>
    <property type="match status" value="1"/>
</dbReference>
<feature type="compositionally biased region" description="Low complexity" evidence="2">
    <location>
        <begin position="264"/>
        <end position="273"/>
    </location>
</feature>
<feature type="domain" description="HMG box" evidence="3">
    <location>
        <begin position="320"/>
        <end position="382"/>
    </location>
</feature>
<dbReference type="SMART" id="SM00398">
    <property type="entry name" value="HMG"/>
    <property type="match status" value="1"/>
</dbReference>
<feature type="region of interest" description="Disordered" evidence="2">
    <location>
        <begin position="264"/>
        <end position="343"/>
    </location>
</feature>
<dbReference type="InterPro" id="IPR036910">
    <property type="entry name" value="HMG_box_dom_sf"/>
</dbReference>
<evidence type="ECO:0000313" key="5">
    <source>
        <dbReference type="Proteomes" id="UP000279259"/>
    </source>
</evidence>
<gene>
    <name evidence="4" type="ORF">EHS25_008454</name>
</gene>
<feature type="compositionally biased region" description="Pro residues" evidence="2">
    <location>
        <begin position="20"/>
        <end position="39"/>
    </location>
</feature>
<feature type="compositionally biased region" description="Basic and acidic residues" evidence="2">
    <location>
        <begin position="277"/>
        <end position="287"/>
    </location>
</feature>
<dbReference type="AlphaFoldDB" id="A0A427YPN8"/>
<feature type="compositionally biased region" description="Polar residues" evidence="2">
    <location>
        <begin position="747"/>
        <end position="762"/>
    </location>
</feature>
<feature type="region of interest" description="Disordered" evidence="2">
    <location>
        <begin position="1"/>
        <end position="133"/>
    </location>
</feature>
<feature type="region of interest" description="Disordered" evidence="2">
    <location>
        <begin position="726"/>
        <end position="828"/>
    </location>
</feature>
<feature type="region of interest" description="Disordered" evidence="2">
    <location>
        <begin position="363"/>
        <end position="445"/>
    </location>
</feature>
<dbReference type="SUPFAM" id="SSF47095">
    <property type="entry name" value="HMG-box"/>
    <property type="match status" value="1"/>
</dbReference>
<evidence type="ECO:0000256" key="2">
    <source>
        <dbReference type="SAM" id="MobiDB-lite"/>
    </source>
</evidence>
<sequence length="896" mass="96187">MSNDNLSSQQEAPSGTSSSVPPPRRPPSSIPMPRQPQFPTPDQQSERQYQYQHSQLHTFSPLGTLPPKLTSPTAHEPQHGAPLPPHSIPRQTPPIATGAHFAFPQHHQQRPHNLFSSPSAGPPSSPSSFSPASMAHSITPEGVYQFNAYPHSFPSNPYFPPLPANTLSQSPPPWYTEEEGGEIGSGLHLGLDMELDLELADLNTDHERAQSEAPSPVKKATKTSQPPRPPNAWILYRSEKLRAIGAGETIPGLDAIKAEIAIGSSSGSASSGEDNSNLDKGKGKSTDETPASSDQQTFDAGSMPPPPPPPSKAKKPKKGSKEPTEGYLSLGRGKTGRGLPQADISKMISMLWKRETEAVRTKYEDMAEQKKQEHQEKYPGYKFQPLRKADKIKMREEREREKEAAKREKEFRGAAARSARRKARSRASPATTANKLLGSDPGQHNAIRRLTYPSAHGANITEGINAGTRVFWAGAPGQPYPPLPPGQASRAGEPGSSYPFPMPPGSLPSLKPQEHAGDRLPSYPAQEQPDWQGMPDLNAAYAVPVLFEPIPIPGEEGLEKHDDVSAAEAPDEDAWDAMWCMLEEDKAASSGESSGIAMGDARNTSWQVEGSQGVNDWPQFDSLSASYDHYVELSTSVAAQIVAGWEAQTGQPVQQSEYAPMQLEPGSYQTVYDPTMGYLDVVFPPPQGQGQAQAGPGPSTSAQAEGEYQGPFLTTHLPLSPVEAWSVASMGGGTPREPTDPLRAAQDNRSVSSATPTTSDQPLSGGLSPWAHLMPPPPRHVSSSACPTPLSVDPSSLPAVTGGGWGDRAPSFSAMTAEVSHTKAQPQRELIWDDGLKKEKLFADPDDSSLWASPTTMAPLERPPGAAGGPPPRGEPPRNAKRGRSVGQHFAESEQK</sequence>
<dbReference type="InterPro" id="IPR009071">
    <property type="entry name" value="HMG_box_dom"/>
</dbReference>
<organism evidence="4 5">
    <name type="scientific">Saitozyma podzolica</name>
    <dbReference type="NCBI Taxonomy" id="1890683"/>
    <lineage>
        <taxon>Eukaryota</taxon>
        <taxon>Fungi</taxon>
        <taxon>Dikarya</taxon>
        <taxon>Basidiomycota</taxon>
        <taxon>Agaricomycotina</taxon>
        <taxon>Tremellomycetes</taxon>
        <taxon>Tremellales</taxon>
        <taxon>Trimorphomycetaceae</taxon>
        <taxon>Saitozyma</taxon>
    </lineage>
</organism>
<feature type="compositionally biased region" description="Polar residues" evidence="2">
    <location>
        <begin position="288"/>
        <end position="299"/>
    </location>
</feature>
<dbReference type="Proteomes" id="UP000279259">
    <property type="component" value="Unassembled WGS sequence"/>
</dbReference>
<feature type="region of interest" description="Disordered" evidence="2">
    <location>
        <begin position="163"/>
        <end position="183"/>
    </location>
</feature>
<feature type="DNA-binding region" description="HMG box" evidence="1">
    <location>
        <begin position="320"/>
        <end position="382"/>
    </location>
</feature>
<keyword evidence="1" id="KW-0539">Nucleus</keyword>
<feature type="region of interest" description="Disordered" evidence="2">
    <location>
        <begin position="679"/>
        <end position="705"/>
    </location>
</feature>
<dbReference type="PROSITE" id="PS50118">
    <property type="entry name" value="HMG_BOX_2"/>
    <property type="match status" value="1"/>
</dbReference>
<feature type="region of interest" description="Disordered" evidence="2">
    <location>
        <begin position="477"/>
        <end position="521"/>
    </location>
</feature>
<dbReference type="OrthoDB" id="6247875at2759"/>
<evidence type="ECO:0000256" key="1">
    <source>
        <dbReference type="PROSITE-ProRule" id="PRU00267"/>
    </source>
</evidence>
<evidence type="ECO:0000259" key="3">
    <source>
        <dbReference type="PROSITE" id="PS50118"/>
    </source>
</evidence>
<keyword evidence="5" id="KW-1185">Reference proteome</keyword>
<feature type="compositionally biased region" description="Basic and acidic residues" evidence="2">
    <location>
        <begin position="387"/>
        <end position="412"/>
    </location>
</feature>
<dbReference type="STRING" id="1890683.A0A427YPN8"/>
<evidence type="ECO:0000313" key="4">
    <source>
        <dbReference type="EMBL" id="RSH93006.1"/>
    </source>
</evidence>
<keyword evidence="1" id="KW-0238">DNA-binding</keyword>
<dbReference type="CDD" id="cd01389">
    <property type="entry name" value="HMG-box_ROX1-like"/>
    <property type="match status" value="1"/>
</dbReference>
<comment type="caution">
    <text evidence="4">The sequence shown here is derived from an EMBL/GenBank/DDBJ whole genome shotgun (WGS) entry which is preliminary data.</text>
</comment>
<feature type="region of interest" description="Disordered" evidence="2">
    <location>
        <begin position="198"/>
        <end position="233"/>
    </location>
</feature>
<feature type="compositionally biased region" description="Low complexity" evidence="2">
    <location>
        <begin position="688"/>
        <end position="698"/>
    </location>
</feature>
<accession>A0A427YPN8</accession>
<dbReference type="GO" id="GO:0003677">
    <property type="term" value="F:DNA binding"/>
    <property type="evidence" value="ECO:0007669"/>
    <property type="project" value="UniProtKB-UniRule"/>
</dbReference>
<feature type="compositionally biased region" description="Polar residues" evidence="2">
    <location>
        <begin position="1"/>
        <end position="12"/>
    </location>
</feature>
<dbReference type="GO" id="GO:0005634">
    <property type="term" value="C:nucleus"/>
    <property type="evidence" value="ECO:0007669"/>
    <property type="project" value="UniProtKB-UniRule"/>
</dbReference>
<name>A0A427YPN8_9TREE</name>
<feature type="compositionally biased region" description="Basic and acidic residues" evidence="2">
    <location>
        <begin position="363"/>
        <end position="379"/>
    </location>
</feature>
<dbReference type="Pfam" id="PF00505">
    <property type="entry name" value="HMG_box"/>
    <property type="match status" value="1"/>
</dbReference>
<proteinExistence type="predicted"/>
<feature type="compositionally biased region" description="Polar residues" evidence="2">
    <location>
        <begin position="40"/>
        <end position="58"/>
    </location>
</feature>
<feature type="region of interest" description="Disordered" evidence="2">
    <location>
        <begin position="843"/>
        <end position="896"/>
    </location>
</feature>
<dbReference type="EMBL" id="RSCD01000005">
    <property type="protein sequence ID" value="RSH93006.1"/>
    <property type="molecule type" value="Genomic_DNA"/>
</dbReference>
<protein>
    <recommendedName>
        <fullName evidence="3">HMG box domain-containing protein</fullName>
    </recommendedName>
</protein>
<reference evidence="4 5" key="1">
    <citation type="submission" date="2018-11" db="EMBL/GenBank/DDBJ databases">
        <title>Genome sequence of Saitozyma podzolica DSM 27192.</title>
        <authorList>
            <person name="Aliyu H."/>
            <person name="Gorte O."/>
            <person name="Ochsenreither K."/>
        </authorList>
    </citation>
    <scope>NUCLEOTIDE SEQUENCE [LARGE SCALE GENOMIC DNA]</scope>
    <source>
        <strain evidence="4 5">DSM 27192</strain>
    </source>
</reference>